<dbReference type="InterPro" id="IPR006869">
    <property type="entry name" value="DUF547"/>
</dbReference>
<sequence length="556" mass="62704">MGPNNASKPSAVDYLSGRADMKGQMPSLPPGAGEGTFITYVTFLTTSLNRKFSPIIRRGTESMASTETPIQKTSSDLVMEISLLEKEILYLERHLLCLYRSSFENYFATTLSITNSSSKSPASYGRSSTVQEVNYHSKYQASTPVEADHTNDELNLFHIEVGAKKIGFTSCSHMRCSTAHEPASSSNSSSFHSHVVNRRTKMRKSLSSHRTLANYFGTTIQDHIPETVWKISEDIIKCISSVYCKLTSSTNKQIELLRSSSTSCTSSSILSPENFSNSWSPQFWCETASSPCPVKLPKHKHDPYKDMIEVPKICIDDDGFEFAFKMLKIYRSLIGRLEDFDPRKMEQNEQLAFWMNIHNALMLHAFLAYGLHKNQMRNTSSIHRAAYNIGGCSVNIYIIQYLILGSSHPHCPSSHFRSLFASATKFKKIHSKHPYALDHPEPQAYFALCIGASSDPAVRIYTAKDVHQELNLAKKEYIQANVSIQKSKIILPKLLYYYAKAASIELSNLIEMASCSMDADEQKAIQQCFQRNGRKSVKLSPFTTDFRFLFHRDLAK</sequence>
<dbReference type="EMBL" id="JAGFBR010000011">
    <property type="protein sequence ID" value="KAH0459064.1"/>
    <property type="molecule type" value="Genomic_DNA"/>
</dbReference>
<dbReference type="Pfam" id="PF04784">
    <property type="entry name" value="DUF547"/>
    <property type="match status" value="1"/>
</dbReference>
<dbReference type="AlphaFoldDB" id="A0AAV7GU46"/>
<feature type="domain" description="DUF547" evidence="1">
    <location>
        <begin position="343"/>
        <end position="478"/>
    </location>
</feature>
<dbReference type="PANTHER" id="PTHR23054:SF15">
    <property type="entry name" value="OS08G0515700 PROTEIN"/>
    <property type="match status" value="1"/>
</dbReference>
<evidence type="ECO:0000259" key="1">
    <source>
        <dbReference type="Pfam" id="PF04784"/>
    </source>
</evidence>
<evidence type="ECO:0000313" key="3">
    <source>
        <dbReference type="Proteomes" id="UP000775213"/>
    </source>
</evidence>
<accession>A0AAV7GU46</accession>
<proteinExistence type="predicted"/>
<comment type="caution">
    <text evidence="2">The sequence shown here is derived from an EMBL/GenBank/DDBJ whole genome shotgun (WGS) entry which is preliminary data.</text>
</comment>
<dbReference type="PANTHER" id="PTHR23054">
    <property type="entry name" value="TERNARY COMPLEX FACTOR MIP1, LEUCINE-ZIPPER-RELATED"/>
    <property type="match status" value="1"/>
</dbReference>
<organism evidence="2 3">
    <name type="scientific">Dendrobium chrysotoxum</name>
    <name type="common">Orchid</name>
    <dbReference type="NCBI Taxonomy" id="161865"/>
    <lineage>
        <taxon>Eukaryota</taxon>
        <taxon>Viridiplantae</taxon>
        <taxon>Streptophyta</taxon>
        <taxon>Embryophyta</taxon>
        <taxon>Tracheophyta</taxon>
        <taxon>Spermatophyta</taxon>
        <taxon>Magnoliopsida</taxon>
        <taxon>Liliopsida</taxon>
        <taxon>Asparagales</taxon>
        <taxon>Orchidaceae</taxon>
        <taxon>Epidendroideae</taxon>
        <taxon>Malaxideae</taxon>
        <taxon>Dendrobiinae</taxon>
        <taxon>Dendrobium</taxon>
    </lineage>
</organism>
<dbReference type="Proteomes" id="UP000775213">
    <property type="component" value="Unassembled WGS sequence"/>
</dbReference>
<gene>
    <name evidence="2" type="ORF">IEQ34_011878</name>
</gene>
<keyword evidence="3" id="KW-1185">Reference proteome</keyword>
<name>A0AAV7GU46_DENCH</name>
<protein>
    <recommendedName>
        <fullName evidence="1">DUF547 domain-containing protein</fullName>
    </recommendedName>
</protein>
<reference evidence="2 3" key="1">
    <citation type="journal article" date="2021" name="Hortic Res">
        <title>Chromosome-scale assembly of the Dendrobium chrysotoxum genome enhances the understanding of orchid evolution.</title>
        <authorList>
            <person name="Zhang Y."/>
            <person name="Zhang G.Q."/>
            <person name="Zhang D."/>
            <person name="Liu X.D."/>
            <person name="Xu X.Y."/>
            <person name="Sun W.H."/>
            <person name="Yu X."/>
            <person name="Zhu X."/>
            <person name="Wang Z.W."/>
            <person name="Zhao X."/>
            <person name="Zhong W.Y."/>
            <person name="Chen H."/>
            <person name="Yin W.L."/>
            <person name="Huang T."/>
            <person name="Niu S.C."/>
            <person name="Liu Z.J."/>
        </authorList>
    </citation>
    <scope>NUCLEOTIDE SEQUENCE [LARGE SCALE GENOMIC DNA]</scope>
    <source>
        <strain evidence="2">Lindl</strain>
    </source>
</reference>
<evidence type="ECO:0000313" key="2">
    <source>
        <dbReference type="EMBL" id="KAH0459064.1"/>
    </source>
</evidence>